<reference evidence="9 10" key="1">
    <citation type="submission" date="2016-03" db="EMBL/GenBank/DDBJ databases">
        <title>Genome sequence of Variovorax paradoxus KB5.</title>
        <authorList>
            <person name="Jeong H."/>
            <person name="Hong C.E."/>
            <person name="Jo S.H."/>
            <person name="Park J.M."/>
        </authorList>
    </citation>
    <scope>NUCLEOTIDE SEQUENCE [LARGE SCALE GENOMIC DNA]</scope>
    <source>
        <strain evidence="9 10">KB5</strain>
    </source>
</reference>
<dbReference type="GO" id="GO:0045892">
    <property type="term" value="P:negative regulation of DNA-templated transcription"/>
    <property type="evidence" value="ECO:0007669"/>
    <property type="project" value="InterPro"/>
</dbReference>
<dbReference type="AlphaFoldDB" id="A0AA91IBZ1"/>
<dbReference type="SUPFAM" id="SSF48498">
    <property type="entry name" value="Tetracyclin repressor-like, C-terminal domain"/>
    <property type="match status" value="1"/>
</dbReference>
<proteinExistence type="predicted"/>
<dbReference type="PRINTS" id="PR00455">
    <property type="entry name" value="HTHTETR"/>
</dbReference>
<dbReference type="Gene3D" id="1.10.10.60">
    <property type="entry name" value="Homeodomain-like"/>
    <property type="match status" value="1"/>
</dbReference>
<dbReference type="Gene3D" id="1.10.357.10">
    <property type="entry name" value="Tetracycline Repressor, domain 2"/>
    <property type="match status" value="1"/>
</dbReference>
<keyword evidence="2" id="KW-0678">Repressor</keyword>
<keyword evidence="5" id="KW-0804">Transcription</keyword>
<keyword evidence="3" id="KW-0805">Transcription regulation</keyword>
<dbReference type="PROSITE" id="PS50977">
    <property type="entry name" value="HTH_TETR_2"/>
    <property type="match status" value="1"/>
</dbReference>
<sequence>MKLDREVILETALGLLDEVGMDKLSTRLLAERLGVQQPALYWHFRNKRALLDAMNSELLRRAHKRQLPLPDESWETFLRENARSFRRALLARRDGARLHAGTEPDPGDLEMVEAQLAAVVDRGVPATQAMTLLIALGRYTVGCVLEEQAAPPDAEARQQALDASAASRPLLAEAFASYREAGPDAMFDIGVDLMIEGAKARLEKIEAAGASPAPRRKSSRRPSPPSSA</sequence>
<organism evidence="9 10">
    <name type="scientific">Variovorax paradoxus</name>
    <dbReference type="NCBI Taxonomy" id="34073"/>
    <lineage>
        <taxon>Bacteria</taxon>
        <taxon>Pseudomonadati</taxon>
        <taxon>Pseudomonadota</taxon>
        <taxon>Betaproteobacteria</taxon>
        <taxon>Burkholderiales</taxon>
        <taxon>Comamonadaceae</taxon>
        <taxon>Variovorax</taxon>
    </lineage>
</organism>
<dbReference type="Pfam" id="PF00440">
    <property type="entry name" value="TetR_N"/>
    <property type="match status" value="1"/>
</dbReference>
<dbReference type="PANTHER" id="PTHR30055">
    <property type="entry name" value="HTH-TYPE TRANSCRIPTIONAL REGULATOR RUTR"/>
    <property type="match status" value="1"/>
</dbReference>
<evidence type="ECO:0000256" key="1">
    <source>
        <dbReference type="ARBA" id="ARBA00002856"/>
    </source>
</evidence>
<feature type="DNA-binding region" description="H-T-H motif" evidence="6">
    <location>
        <begin position="25"/>
        <end position="44"/>
    </location>
</feature>
<evidence type="ECO:0000256" key="4">
    <source>
        <dbReference type="ARBA" id="ARBA00023125"/>
    </source>
</evidence>
<dbReference type="InterPro" id="IPR009057">
    <property type="entry name" value="Homeodomain-like_sf"/>
</dbReference>
<comment type="caution">
    <text evidence="9">The sequence shown here is derived from an EMBL/GenBank/DDBJ whole genome shotgun (WGS) entry which is preliminary data.</text>
</comment>
<dbReference type="NCBIfam" id="NF010319">
    <property type="entry name" value="PRK13756.1"/>
    <property type="match status" value="1"/>
</dbReference>
<evidence type="ECO:0000256" key="2">
    <source>
        <dbReference type="ARBA" id="ARBA00022491"/>
    </source>
</evidence>
<dbReference type="PRINTS" id="PR00400">
    <property type="entry name" value="TETREPRESSOR"/>
</dbReference>
<dbReference type="InterPro" id="IPR050109">
    <property type="entry name" value="HTH-type_TetR-like_transc_reg"/>
</dbReference>
<evidence type="ECO:0000256" key="5">
    <source>
        <dbReference type="ARBA" id="ARBA00023163"/>
    </source>
</evidence>
<protein>
    <submittedName>
        <fullName evidence="9">Transcriptional regulator</fullName>
    </submittedName>
</protein>
<dbReference type="GO" id="GO:0046677">
    <property type="term" value="P:response to antibiotic"/>
    <property type="evidence" value="ECO:0007669"/>
    <property type="project" value="InterPro"/>
</dbReference>
<dbReference type="EMBL" id="LVHG01000031">
    <property type="protein sequence ID" value="OAK65683.1"/>
    <property type="molecule type" value="Genomic_DNA"/>
</dbReference>
<dbReference type="PANTHER" id="PTHR30055:SF151">
    <property type="entry name" value="TRANSCRIPTIONAL REGULATORY PROTEIN"/>
    <property type="match status" value="1"/>
</dbReference>
<dbReference type="InterPro" id="IPR036271">
    <property type="entry name" value="Tet_transcr_reg_TetR-rel_C_sf"/>
</dbReference>
<evidence type="ECO:0000256" key="7">
    <source>
        <dbReference type="SAM" id="MobiDB-lite"/>
    </source>
</evidence>
<dbReference type="InterPro" id="IPR004111">
    <property type="entry name" value="Repressor_TetR_C"/>
</dbReference>
<dbReference type="Pfam" id="PF02909">
    <property type="entry name" value="TetR_C_1"/>
    <property type="match status" value="1"/>
</dbReference>
<dbReference type="InterPro" id="IPR023772">
    <property type="entry name" value="DNA-bd_HTH_TetR-type_CS"/>
</dbReference>
<feature type="domain" description="HTH tetR-type" evidence="8">
    <location>
        <begin position="2"/>
        <end position="62"/>
    </location>
</feature>
<dbReference type="Proteomes" id="UP000077852">
    <property type="component" value="Unassembled WGS sequence"/>
</dbReference>
<evidence type="ECO:0000313" key="9">
    <source>
        <dbReference type="EMBL" id="OAK65683.1"/>
    </source>
</evidence>
<evidence type="ECO:0000259" key="8">
    <source>
        <dbReference type="PROSITE" id="PS50977"/>
    </source>
</evidence>
<name>A0AA91IBZ1_VARPD</name>
<dbReference type="GO" id="GO:0003700">
    <property type="term" value="F:DNA-binding transcription factor activity"/>
    <property type="evidence" value="ECO:0007669"/>
    <property type="project" value="TreeGrafter"/>
</dbReference>
<dbReference type="RefSeq" id="WP_081266969.1">
    <property type="nucleotide sequence ID" value="NZ_LVHG01000031.1"/>
</dbReference>
<comment type="function">
    <text evidence="1">TetR is the repressor of the tetracycline resistance element; its N-terminal region forms a helix-turn-helix structure and binds DNA. Binding of tetracycline to TetR reduces the repressor affinity for the tetracycline resistance gene (tetA) promoter operator sites.</text>
</comment>
<accession>A0AA91IBZ1</accession>
<dbReference type="SUPFAM" id="SSF46689">
    <property type="entry name" value="Homeodomain-like"/>
    <property type="match status" value="1"/>
</dbReference>
<dbReference type="PROSITE" id="PS01081">
    <property type="entry name" value="HTH_TETR_1"/>
    <property type="match status" value="1"/>
</dbReference>
<evidence type="ECO:0000256" key="6">
    <source>
        <dbReference type="PROSITE-ProRule" id="PRU00335"/>
    </source>
</evidence>
<dbReference type="InterPro" id="IPR003012">
    <property type="entry name" value="Tet_transcr_reg_TetR"/>
</dbReference>
<dbReference type="GO" id="GO:0000976">
    <property type="term" value="F:transcription cis-regulatory region binding"/>
    <property type="evidence" value="ECO:0007669"/>
    <property type="project" value="TreeGrafter"/>
</dbReference>
<dbReference type="InterPro" id="IPR001647">
    <property type="entry name" value="HTH_TetR"/>
</dbReference>
<evidence type="ECO:0000256" key="3">
    <source>
        <dbReference type="ARBA" id="ARBA00023015"/>
    </source>
</evidence>
<feature type="region of interest" description="Disordered" evidence="7">
    <location>
        <begin position="206"/>
        <end position="228"/>
    </location>
</feature>
<gene>
    <name evidence="9" type="ORF">A3K87_10555</name>
</gene>
<keyword evidence="4 6" id="KW-0238">DNA-binding</keyword>
<evidence type="ECO:0000313" key="10">
    <source>
        <dbReference type="Proteomes" id="UP000077852"/>
    </source>
</evidence>